<protein>
    <recommendedName>
        <fullName evidence="11">Protein kinase domain-containing protein</fullName>
    </recommendedName>
</protein>
<dbReference type="GO" id="GO:0005634">
    <property type="term" value="C:nucleus"/>
    <property type="evidence" value="ECO:0007669"/>
    <property type="project" value="TreeGrafter"/>
</dbReference>
<dbReference type="PROSITE" id="PS00108">
    <property type="entry name" value="PROTEIN_KINASE_ST"/>
    <property type="match status" value="1"/>
</dbReference>
<dbReference type="PROSITE" id="PS50011">
    <property type="entry name" value="PROTEIN_KINASE_DOM"/>
    <property type="match status" value="1"/>
</dbReference>
<evidence type="ECO:0000313" key="13">
    <source>
        <dbReference type="Proteomes" id="UP000076078"/>
    </source>
</evidence>
<evidence type="ECO:0000256" key="3">
    <source>
        <dbReference type="ARBA" id="ARBA00022777"/>
    </source>
</evidence>
<evidence type="ECO:0000256" key="5">
    <source>
        <dbReference type="ARBA" id="ARBA00037982"/>
    </source>
</evidence>
<dbReference type="Gene3D" id="3.30.200.20">
    <property type="entry name" value="Phosphorylase Kinase, domain 1"/>
    <property type="match status" value="1"/>
</dbReference>
<organism evidence="12 13">
    <name type="scientific">Tieghemostelium lacteum</name>
    <name type="common">Slime mold</name>
    <name type="synonym">Dictyostelium lacteum</name>
    <dbReference type="NCBI Taxonomy" id="361077"/>
    <lineage>
        <taxon>Eukaryota</taxon>
        <taxon>Amoebozoa</taxon>
        <taxon>Evosea</taxon>
        <taxon>Eumycetozoa</taxon>
        <taxon>Dictyostelia</taxon>
        <taxon>Dictyosteliales</taxon>
        <taxon>Raperosteliaceae</taxon>
        <taxon>Tieghemostelium</taxon>
    </lineage>
</organism>
<keyword evidence="13" id="KW-1185">Reference proteome</keyword>
<keyword evidence="1" id="KW-0808">Transferase</keyword>
<evidence type="ECO:0000256" key="6">
    <source>
        <dbReference type="ARBA" id="ARBA00047899"/>
    </source>
</evidence>
<evidence type="ECO:0000256" key="9">
    <source>
        <dbReference type="RuleBase" id="RU000304"/>
    </source>
</evidence>
<evidence type="ECO:0000313" key="12">
    <source>
        <dbReference type="EMBL" id="KYR00090.1"/>
    </source>
</evidence>
<dbReference type="FunCoup" id="A0A152A1J8">
    <property type="interactions" value="97"/>
</dbReference>
<dbReference type="Proteomes" id="UP000076078">
    <property type="component" value="Unassembled WGS sequence"/>
</dbReference>
<dbReference type="OMA" id="HPPFEAN"/>
<keyword evidence="3" id="KW-0418">Kinase</keyword>
<dbReference type="GO" id="GO:0005524">
    <property type="term" value="F:ATP binding"/>
    <property type="evidence" value="ECO:0007669"/>
    <property type="project" value="UniProtKB-UniRule"/>
</dbReference>
<dbReference type="GO" id="GO:0005737">
    <property type="term" value="C:cytoplasm"/>
    <property type="evidence" value="ECO:0007669"/>
    <property type="project" value="TreeGrafter"/>
</dbReference>
<keyword evidence="2 8" id="KW-0547">Nucleotide-binding</keyword>
<evidence type="ECO:0000256" key="4">
    <source>
        <dbReference type="ARBA" id="ARBA00022840"/>
    </source>
</evidence>
<proteinExistence type="inferred from homology"/>
<feature type="region of interest" description="Disordered" evidence="10">
    <location>
        <begin position="405"/>
        <end position="452"/>
    </location>
</feature>
<dbReference type="SUPFAM" id="SSF56112">
    <property type="entry name" value="Protein kinase-like (PK-like)"/>
    <property type="match status" value="1"/>
</dbReference>
<feature type="region of interest" description="Disordered" evidence="10">
    <location>
        <begin position="22"/>
        <end position="54"/>
    </location>
</feature>
<feature type="compositionally biased region" description="Low complexity" evidence="10">
    <location>
        <begin position="419"/>
        <end position="445"/>
    </location>
</feature>
<comment type="catalytic activity">
    <reaction evidence="6">
        <text>L-threonyl-[protein] + ATP = O-phospho-L-threonyl-[protein] + ADP + H(+)</text>
        <dbReference type="Rhea" id="RHEA:46608"/>
        <dbReference type="Rhea" id="RHEA-COMP:11060"/>
        <dbReference type="Rhea" id="RHEA-COMP:11605"/>
        <dbReference type="ChEBI" id="CHEBI:15378"/>
        <dbReference type="ChEBI" id="CHEBI:30013"/>
        <dbReference type="ChEBI" id="CHEBI:30616"/>
        <dbReference type="ChEBI" id="CHEBI:61977"/>
        <dbReference type="ChEBI" id="CHEBI:456216"/>
        <dbReference type="EC" id="2.7.11.1"/>
    </reaction>
</comment>
<dbReference type="InterPro" id="IPR050339">
    <property type="entry name" value="CC_SR_Kinase"/>
</dbReference>
<dbReference type="GO" id="GO:0110031">
    <property type="term" value="P:negative regulation of G2/MI transition of meiotic cell cycle"/>
    <property type="evidence" value="ECO:0007669"/>
    <property type="project" value="TreeGrafter"/>
</dbReference>
<dbReference type="InterPro" id="IPR011009">
    <property type="entry name" value="Kinase-like_dom_sf"/>
</dbReference>
<dbReference type="PROSITE" id="PS00107">
    <property type="entry name" value="PROTEIN_KINASE_ATP"/>
    <property type="match status" value="1"/>
</dbReference>
<dbReference type="PANTHER" id="PTHR11042">
    <property type="entry name" value="EUKARYOTIC TRANSLATION INITIATION FACTOR 2-ALPHA KINASE EIF2-ALPHA KINASE -RELATED"/>
    <property type="match status" value="1"/>
</dbReference>
<evidence type="ECO:0000256" key="10">
    <source>
        <dbReference type="SAM" id="MobiDB-lite"/>
    </source>
</evidence>
<keyword evidence="4 8" id="KW-0067">ATP-binding</keyword>
<name>A0A152A1J8_TIELA</name>
<accession>A0A152A1J8</accession>
<dbReference type="GO" id="GO:0004674">
    <property type="term" value="F:protein serine/threonine kinase activity"/>
    <property type="evidence" value="ECO:0007669"/>
    <property type="project" value="UniProtKB-KW"/>
</dbReference>
<comment type="similarity">
    <text evidence="5">Belongs to the protein kinase superfamily. Ser/Thr protein kinase family. GCN2 subfamily.</text>
</comment>
<comment type="caution">
    <text evidence="12">The sequence shown here is derived from an EMBL/GenBank/DDBJ whole genome shotgun (WGS) entry which is preliminary data.</text>
</comment>
<evidence type="ECO:0000259" key="11">
    <source>
        <dbReference type="PROSITE" id="PS50011"/>
    </source>
</evidence>
<dbReference type="STRING" id="361077.A0A152A1J8"/>
<comment type="catalytic activity">
    <reaction evidence="7">
        <text>L-seryl-[protein] + ATP = O-phospho-L-seryl-[protein] + ADP + H(+)</text>
        <dbReference type="Rhea" id="RHEA:17989"/>
        <dbReference type="Rhea" id="RHEA-COMP:9863"/>
        <dbReference type="Rhea" id="RHEA-COMP:11604"/>
        <dbReference type="ChEBI" id="CHEBI:15378"/>
        <dbReference type="ChEBI" id="CHEBI:29999"/>
        <dbReference type="ChEBI" id="CHEBI:30616"/>
        <dbReference type="ChEBI" id="CHEBI:83421"/>
        <dbReference type="ChEBI" id="CHEBI:456216"/>
        <dbReference type="EC" id="2.7.11.1"/>
    </reaction>
</comment>
<dbReference type="AlphaFoldDB" id="A0A152A1J8"/>
<feature type="binding site" evidence="8">
    <location>
        <position position="106"/>
    </location>
    <ligand>
        <name>ATP</name>
        <dbReference type="ChEBI" id="CHEBI:30616"/>
    </ligand>
</feature>
<dbReference type="InterPro" id="IPR000719">
    <property type="entry name" value="Prot_kinase_dom"/>
</dbReference>
<dbReference type="Pfam" id="PF00069">
    <property type="entry name" value="Pkinase"/>
    <property type="match status" value="1"/>
</dbReference>
<dbReference type="EMBL" id="LODT01000016">
    <property type="protein sequence ID" value="KYR00090.1"/>
    <property type="molecule type" value="Genomic_DNA"/>
</dbReference>
<evidence type="ECO:0000256" key="1">
    <source>
        <dbReference type="ARBA" id="ARBA00022679"/>
    </source>
</evidence>
<sequence length="489" mass="55235">MTRPIPDQFAFDEPQLMKKKAKFDVTPPSSPGTPKNQYHCPKAPTKTPHRSPLKNLNGNIHFLTQRKKTKSCSNHFDYLVKLGEGCFGEVWKVRSILDDKLYAIKKSKSPIWETSQRNQQLKEIEKGVKLGHHPNIVGISSAWEEGGHLYIQMELCERGNLKDTLAQVCQEEPEGGRIPEYLIWRYIVDIAQGLKHMHSFGILHLDVKPENLLFGEGGALKLCDFGISLEKDTEGDQVYMAPELLDDIQTPEADIFSFGITIFEIATNYSLPTQGYWWRKLREGEIPFPENTDISKDLKDLITQMMHPDRTKRISLDQLLDLQKVKDTISLIHSSRPPSLIRQSSIICNFTPLNSFYSNSNSSSNNNNNNNHSININHLSNSSNNFENEIINFRKRFVNTTNVKKAISQTSQDKENQLPTGQTPSQSDSSQPSTQPSTQSILTPTKTPLSSQNENILNQSVSSVSSTKSVLDSDHLSLNSSAIKIRKLF</sequence>
<feature type="domain" description="Protein kinase" evidence="11">
    <location>
        <begin position="76"/>
        <end position="329"/>
    </location>
</feature>
<evidence type="ECO:0000256" key="2">
    <source>
        <dbReference type="ARBA" id="ARBA00022741"/>
    </source>
</evidence>
<keyword evidence="9" id="KW-0723">Serine/threonine-protein kinase</keyword>
<dbReference type="Gene3D" id="1.10.510.10">
    <property type="entry name" value="Transferase(Phosphotransferase) domain 1"/>
    <property type="match status" value="1"/>
</dbReference>
<dbReference type="InterPro" id="IPR008271">
    <property type="entry name" value="Ser/Thr_kinase_AS"/>
</dbReference>
<evidence type="ECO:0000256" key="7">
    <source>
        <dbReference type="ARBA" id="ARBA00048679"/>
    </source>
</evidence>
<gene>
    <name evidence="12" type="ORF">DLAC_03236</name>
</gene>
<dbReference type="InterPro" id="IPR017441">
    <property type="entry name" value="Protein_kinase_ATP_BS"/>
</dbReference>
<reference evidence="12 13" key="1">
    <citation type="submission" date="2015-12" db="EMBL/GenBank/DDBJ databases">
        <title>Dictyostelia acquired genes for synthesis and detection of signals that induce cell-type specialization by lateral gene transfer from prokaryotes.</title>
        <authorList>
            <person name="Gloeckner G."/>
            <person name="Schaap P."/>
        </authorList>
    </citation>
    <scope>NUCLEOTIDE SEQUENCE [LARGE SCALE GENOMIC DNA]</scope>
    <source>
        <strain evidence="12 13">TK</strain>
    </source>
</reference>
<dbReference type="OrthoDB" id="15247at2759"/>
<dbReference type="PANTHER" id="PTHR11042:SF177">
    <property type="entry name" value="PROTEIN KINASE DDB_G0291842-RELATED"/>
    <property type="match status" value="1"/>
</dbReference>
<dbReference type="SMART" id="SM00220">
    <property type="entry name" value="S_TKc"/>
    <property type="match status" value="1"/>
</dbReference>
<dbReference type="InParanoid" id="A0A152A1J8"/>
<evidence type="ECO:0000256" key="8">
    <source>
        <dbReference type="PROSITE-ProRule" id="PRU10141"/>
    </source>
</evidence>